<protein>
    <submittedName>
        <fullName evidence="2">Uncharacterized protein</fullName>
    </submittedName>
</protein>
<keyword evidence="1" id="KW-0472">Membrane</keyword>
<name>A0A6C0HM02_9ZZZZ</name>
<evidence type="ECO:0000256" key="1">
    <source>
        <dbReference type="SAM" id="Phobius"/>
    </source>
</evidence>
<dbReference type="EMBL" id="MN739982">
    <property type="protein sequence ID" value="QHT81434.1"/>
    <property type="molecule type" value="Genomic_DNA"/>
</dbReference>
<sequence>MTITLMDLVSKIANINLNSRENFNNNGPIGNIILIIFILLCIIMVILVCYLIVYFSNFKI</sequence>
<keyword evidence="1" id="KW-1133">Transmembrane helix</keyword>
<keyword evidence="1" id="KW-0812">Transmembrane</keyword>
<reference evidence="2" key="1">
    <citation type="journal article" date="2020" name="Nature">
        <title>Giant virus diversity and host interactions through global metagenomics.</title>
        <authorList>
            <person name="Schulz F."/>
            <person name="Roux S."/>
            <person name="Paez-Espino D."/>
            <person name="Jungbluth S."/>
            <person name="Walsh D.A."/>
            <person name="Denef V.J."/>
            <person name="McMahon K.D."/>
            <person name="Konstantinidis K.T."/>
            <person name="Eloe-Fadrosh E.A."/>
            <person name="Kyrpides N.C."/>
            <person name="Woyke T."/>
        </authorList>
    </citation>
    <scope>NUCLEOTIDE SEQUENCE</scope>
    <source>
        <strain evidence="2">GVMAG-M-3300023184-13</strain>
    </source>
</reference>
<proteinExistence type="predicted"/>
<accession>A0A6C0HM02</accession>
<dbReference type="AlphaFoldDB" id="A0A6C0HM02"/>
<evidence type="ECO:0000313" key="2">
    <source>
        <dbReference type="EMBL" id="QHT81434.1"/>
    </source>
</evidence>
<organism evidence="2">
    <name type="scientific">viral metagenome</name>
    <dbReference type="NCBI Taxonomy" id="1070528"/>
    <lineage>
        <taxon>unclassified sequences</taxon>
        <taxon>metagenomes</taxon>
        <taxon>organismal metagenomes</taxon>
    </lineage>
</organism>
<feature type="transmembrane region" description="Helical" evidence="1">
    <location>
        <begin position="32"/>
        <end position="55"/>
    </location>
</feature>